<dbReference type="GO" id="GO:0000155">
    <property type="term" value="F:phosphorelay sensor kinase activity"/>
    <property type="evidence" value="ECO:0007669"/>
    <property type="project" value="InterPro"/>
</dbReference>
<evidence type="ECO:0000256" key="8">
    <source>
        <dbReference type="ARBA" id="ARBA00023012"/>
    </source>
</evidence>
<evidence type="ECO:0000256" key="3">
    <source>
        <dbReference type="ARBA" id="ARBA00022553"/>
    </source>
</evidence>
<evidence type="ECO:0000256" key="1">
    <source>
        <dbReference type="ARBA" id="ARBA00000085"/>
    </source>
</evidence>
<dbReference type="EC" id="2.7.13.3" evidence="2"/>
<sequence length="431" mass="49360">MRQLTRATRAYYGLILINFVALMYDASLYLLVTNYVLQRDLSTYLLQKLNVVPGNVHVMYWSTAILYGVLVLLIFYRHKHQENKHSELLLLSELFIIILLFWLTNASYNGLIFLAFADIFFFTKDPGVIKNQFYWGSFAVVAGIILLLSNDKLLAIFVTLPSLDVYINTLPTNLAVLAGAIRNLLVTLNIVAFTWALFTYVVYMTNKQRNIEEELRMMDRANLELKSYIEVAEENAEIRERKRISREIHDTLGHALTGISAGIDAVLVLVDMDKESAKKQLHNLSEIVRQGIVDVRRSLNKMRPGALEELTLKASLQALIKPYTKIANLTIDLDYQWGEVDFEKTTEIVIFRAIEEAITNSIRHGQAQHIWLKLTHDETHYYVAISDNGRGCQNIKYGFGLTQMQERLATIGGKVSYQGDDGFKIKIMFFK</sequence>
<feature type="transmembrane region" description="Helical" evidence="9">
    <location>
        <begin position="57"/>
        <end position="76"/>
    </location>
</feature>
<name>A0A4S2ED91_9LACO</name>
<keyword evidence="3" id="KW-0597">Phosphoprotein</keyword>
<dbReference type="PANTHER" id="PTHR24421:SF10">
    <property type="entry name" value="NITRATE_NITRITE SENSOR PROTEIN NARQ"/>
    <property type="match status" value="1"/>
</dbReference>
<dbReference type="Gene3D" id="3.30.565.10">
    <property type="entry name" value="Histidine kinase-like ATPase, C-terminal domain"/>
    <property type="match status" value="1"/>
</dbReference>
<evidence type="ECO:0000256" key="9">
    <source>
        <dbReference type="SAM" id="Phobius"/>
    </source>
</evidence>
<dbReference type="InterPro" id="IPR011712">
    <property type="entry name" value="Sig_transdc_His_kin_sub3_dim/P"/>
</dbReference>
<keyword evidence="7" id="KW-0067">ATP-binding</keyword>
<evidence type="ECO:0000256" key="7">
    <source>
        <dbReference type="ARBA" id="ARBA00022840"/>
    </source>
</evidence>
<feature type="transmembrane region" description="Helical" evidence="9">
    <location>
        <begin position="12"/>
        <end position="37"/>
    </location>
</feature>
<dbReference type="EMBL" id="SRYK01000057">
    <property type="protein sequence ID" value="TGY53676.1"/>
    <property type="molecule type" value="Genomic_DNA"/>
</dbReference>
<keyword evidence="9" id="KW-0472">Membrane</keyword>
<evidence type="ECO:0000313" key="12">
    <source>
        <dbReference type="EMBL" id="TGY53676.1"/>
    </source>
</evidence>
<dbReference type="Pfam" id="PF07730">
    <property type="entry name" value="HisKA_3"/>
    <property type="match status" value="1"/>
</dbReference>
<evidence type="ECO:0000256" key="4">
    <source>
        <dbReference type="ARBA" id="ARBA00022679"/>
    </source>
</evidence>
<evidence type="ECO:0000259" key="11">
    <source>
        <dbReference type="Pfam" id="PF07730"/>
    </source>
</evidence>
<comment type="catalytic activity">
    <reaction evidence="1">
        <text>ATP + protein L-histidine = ADP + protein N-phospho-L-histidine.</text>
        <dbReference type="EC" id="2.7.13.3"/>
    </reaction>
</comment>
<dbReference type="GO" id="GO:0046983">
    <property type="term" value="F:protein dimerization activity"/>
    <property type="evidence" value="ECO:0007669"/>
    <property type="project" value="InterPro"/>
</dbReference>
<gene>
    <name evidence="12" type="ORF">E5340_09240</name>
</gene>
<organism evidence="12 13">
    <name type="scientific">Ligilactobacillus murinus</name>
    <dbReference type="NCBI Taxonomy" id="1622"/>
    <lineage>
        <taxon>Bacteria</taxon>
        <taxon>Bacillati</taxon>
        <taxon>Bacillota</taxon>
        <taxon>Bacilli</taxon>
        <taxon>Lactobacillales</taxon>
        <taxon>Lactobacillaceae</taxon>
        <taxon>Ligilactobacillus</taxon>
    </lineage>
</organism>
<evidence type="ECO:0000313" key="13">
    <source>
        <dbReference type="Proteomes" id="UP000306855"/>
    </source>
</evidence>
<keyword evidence="5" id="KW-0547">Nucleotide-binding</keyword>
<dbReference type="CDD" id="cd16917">
    <property type="entry name" value="HATPase_UhpB-NarQ-NarX-like"/>
    <property type="match status" value="1"/>
</dbReference>
<dbReference type="RefSeq" id="WP_135942364.1">
    <property type="nucleotide sequence ID" value="NZ_SRYK01000057.1"/>
</dbReference>
<keyword evidence="9" id="KW-1133">Transmembrane helix</keyword>
<keyword evidence="8" id="KW-0902">Two-component regulatory system</keyword>
<dbReference type="Proteomes" id="UP000306855">
    <property type="component" value="Unassembled WGS sequence"/>
</dbReference>
<dbReference type="PANTHER" id="PTHR24421">
    <property type="entry name" value="NITRATE/NITRITE SENSOR PROTEIN NARX-RELATED"/>
    <property type="match status" value="1"/>
</dbReference>
<dbReference type="InterPro" id="IPR050482">
    <property type="entry name" value="Sensor_HK_TwoCompSys"/>
</dbReference>
<accession>A0A4S2ED91</accession>
<keyword evidence="4" id="KW-0808">Transferase</keyword>
<proteinExistence type="predicted"/>
<dbReference type="AlphaFoldDB" id="A0A4S2ED91"/>
<keyword evidence="9" id="KW-0812">Transmembrane</keyword>
<dbReference type="Pfam" id="PF02518">
    <property type="entry name" value="HATPase_c"/>
    <property type="match status" value="1"/>
</dbReference>
<dbReference type="SUPFAM" id="SSF55874">
    <property type="entry name" value="ATPase domain of HSP90 chaperone/DNA topoisomerase II/histidine kinase"/>
    <property type="match status" value="1"/>
</dbReference>
<dbReference type="GO" id="GO:0016020">
    <property type="term" value="C:membrane"/>
    <property type="evidence" value="ECO:0007669"/>
    <property type="project" value="InterPro"/>
</dbReference>
<dbReference type="InterPro" id="IPR036890">
    <property type="entry name" value="HATPase_C_sf"/>
</dbReference>
<protein>
    <recommendedName>
        <fullName evidence="2">histidine kinase</fullName>
        <ecNumber evidence="2">2.7.13.3</ecNumber>
    </recommendedName>
</protein>
<keyword evidence="6 12" id="KW-0418">Kinase</keyword>
<dbReference type="GO" id="GO:0005524">
    <property type="term" value="F:ATP binding"/>
    <property type="evidence" value="ECO:0007669"/>
    <property type="project" value="UniProtKB-KW"/>
</dbReference>
<evidence type="ECO:0000256" key="2">
    <source>
        <dbReference type="ARBA" id="ARBA00012438"/>
    </source>
</evidence>
<dbReference type="Gene3D" id="1.20.5.1930">
    <property type="match status" value="1"/>
</dbReference>
<feature type="transmembrane region" description="Helical" evidence="9">
    <location>
        <begin position="133"/>
        <end position="149"/>
    </location>
</feature>
<dbReference type="InterPro" id="IPR003594">
    <property type="entry name" value="HATPase_dom"/>
</dbReference>
<reference evidence="12 13" key="1">
    <citation type="submission" date="2019-04" db="EMBL/GenBank/DDBJ databases">
        <title>Microbes associate with the intestines of laboratory mice.</title>
        <authorList>
            <person name="Navarre W."/>
            <person name="Wong E."/>
            <person name="Huang K."/>
            <person name="Tropini C."/>
            <person name="Ng K."/>
            <person name="Yu B."/>
        </authorList>
    </citation>
    <scope>NUCLEOTIDE SEQUENCE [LARGE SCALE GENOMIC DNA]</scope>
    <source>
        <strain evidence="12 13">NM26_J9</strain>
    </source>
</reference>
<comment type="caution">
    <text evidence="12">The sequence shown here is derived from an EMBL/GenBank/DDBJ whole genome shotgun (WGS) entry which is preliminary data.</text>
</comment>
<evidence type="ECO:0000256" key="6">
    <source>
        <dbReference type="ARBA" id="ARBA00022777"/>
    </source>
</evidence>
<feature type="transmembrane region" description="Helical" evidence="9">
    <location>
        <begin position="184"/>
        <end position="203"/>
    </location>
</feature>
<evidence type="ECO:0000256" key="5">
    <source>
        <dbReference type="ARBA" id="ARBA00022741"/>
    </source>
</evidence>
<feature type="transmembrane region" description="Helical" evidence="9">
    <location>
        <begin position="88"/>
        <end position="121"/>
    </location>
</feature>
<feature type="domain" description="Histidine kinase/HSP90-like ATPase" evidence="10">
    <location>
        <begin position="348"/>
        <end position="426"/>
    </location>
</feature>
<evidence type="ECO:0000259" key="10">
    <source>
        <dbReference type="Pfam" id="PF02518"/>
    </source>
</evidence>
<feature type="domain" description="Signal transduction histidine kinase subgroup 3 dimerisation and phosphoacceptor" evidence="11">
    <location>
        <begin position="240"/>
        <end position="307"/>
    </location>
</feature>